<evidence type="ECO:0000313" key="2">
    <source>
        <dbReference type="EMBL" id="PIZ61924.1"/>
    </source>
</evidence>
<evidence type="ECO:0000313" key="3">
    <source>
        <dbReference type="Proteomes" id="UP000228503"/>
    </source>
</evidence>
<reference evidence="3" key="1">
    <citation type="submission" date="2017-09" db="EMBL/GenBank/DDBJ databases">
        <title>Depth-based differentiation of microbial function through sediment-hosted aquifers and enrichment of novel symbionts in the deep terrestrial subsurface.</title>
        <authorList>
            <person name="Probst A.J."/>
            <person name="Ladd B."/>
            <person name="Jarett J.K."/>
            <person name="Geller-Mcgrath D.E."/>
            <person name="Sieber C.M.K."/>
            <person name="Emerson J.B."/>
            <person name="Anantharaman K."/>
            <person name="Thomas B.C."/>
            <person name="Malmstrom R."/>
            <person name="Stieglmeier M."/>
            <person name="Klingl A."/>
            <person name="Woyke T."/>
            <person name="Ryan C.M."/>
            <person name="Banfield J.F."/>
        </authorList>
    </citation>
    <scope>NUCLEOTIDE SEQUENCE [LARGE SCALE GENOMIC DNA]</scope>
</reference>
<dbReference type="PROSITE" id="PS51318">
    <property type="entry name" value="TAT"/>
    <property type="match status" value="1"/>
</dbReference>
<dbReference type="InterPro" id="IPR006311">
    <property type="entry name" value="TAT_signal"/>
</dbReference>
<feature type="region of interest" description="Disordered" evidence="1">
    <location>
        <begin position="55"/>
        <end position="77"/>
    </location>
</feature>
<protein>
    <submittedName>
        <fullName evidence="2">Uncharacterized protein</fullName>
    </submittedName>
</protein>
<sequence>MSEAFKNQISQQGLQNKRADIAPIIPRTPGMSRRKFLILSSILAAVALNAACGGDSGTAATSHAPDNPYQEPRPISLSERSPDEVLQLLNETPFLEAGYIEETIDASAIQQFIQITSPISSESSEERNKHYYAQSLTTPDGNSTTIQVFLPQYSQGGKYSLNEGFQRNGRQIHGAGAVPVPYPTRLNWGALDSFFTTFPSALQEYNTQKPESAGIVHSRGITYLALLPFGTPKFAVPARAIFEFGPIGSESIIVNTAAPISIPLENGEVLSQATHFNTQFNRSSRDHVAFDWLEAGTWTELAQQLTTTYDQPSEDRNNSIGLLYQSRSRNYPFERYQRIIQQANISGKAAWINNVHLFSETFYNSIELTGSMVLNDQ</sequence>
<proteinExistence type="predicted"/>
<gene>
    <name evidence="2" type="ORF">COY16_05695</name>
</gene>
<organism evidence="2 3">
    <name type="scientific">Candidatus Roizmanbacteria bacterium CG_4_10_14_0_2_um_filter_39_13</name>
    <dbReference type="NCBI Taxonomy" id="1974825"/>
    <lineage>
        <taxon>Bacteria</taxon>
        <taxon>Candidatus Roizmaniibacteriota</taxon>
    </lineage>
</organism>
<name>A0A2M7TVR7_9BACT</name>
<comment type="caution">
    <text evidence="2">The sequence shown here is derived from an EMBL/GenBank/DDBJ whole genome shotgun (WGS) entry which is preliminary data.</text>
</comment>
<dbReference type="EMBL" id="PFOB01000071">
    <property type="protein sequence ID" value="PIZ61924.1"/>
    <property type="molecule type" value="Genomic_DNA"/>
</dbReference>
<dbReference type="AlphaFoldDB" id="A0A2M7TVR7"/>
<dbReference type="Proteomes" id="UP000228503">
    <property type="component" value="Unassembled WGS sequence"/>
</dbReference>
<evidence type="ECO:0000256" key="1">
    <source>
        <dbReference type="SAM" id="MobiDB-lite"/>
    </source>
</evidence>
<accession>A0A2M7TVR7</accession>